<feature type="binding site" evidence="10">
    <location>
        <begin position="165"/>
        <end position="168"/>
    </location>
    <ligand>
        <name>substrate</name>
    </ligand>
</feature>
<dbReference type="Proteomes" id="UP000300879">
    <property type="component" value="Chromosome"/>
</dbReference>
<evidence type="ECO:0000256" key="6">
    <source>
        <dbReference type="ARBA" id="ARBA00022842"/>
    </source>
</evidence>
<dbReference type="InterPro" id="IPR029001">
    <property type="entry name" value="ITPase-like_fam"/>
</dbReference>
<proteinExistence type="inferred from homology"/>
<evidence type="ECO:0000256" key="2">
    <source>
        <dbReference type="ARBA" id="ARBA00011738"/>
    </source>
</evidence>
<keyword evidence="6 10" id="KW-0460">Magnesium</keyword>
<dbReference type="GO" id="GO:0005829">
    <property type="term" value="C:cytosol"/>
    <property type="evidence" value="ECO:0007669"/>
    <property type="project" value="TreeGrafter"/>
</dbReference>
<dbReference type="RefSeq" id="WP_138225038.1">
    <property type="nucleotide sequence ID" value="NZ_CP040396.1"/>
</dbReference>
<evidence type="ECO:0000256" key="5">
    <source>
        <dbReference type="ARBA" id="ARBA00022801"/>
    </source>
</evidence>
<dbReference type="EMBL" id="CP040396">
    <property type="protein sequence ID" value="QCT01941.1"/>
    <property type="molecule type" value="Genomic_DNA"/>
</dbReference>
<evidence type="ECO:0000256" key="3">
    <source>
        <dbReference type="ARBA" id="ARBA00022723"/>
    </source>
</evidence>
<accession>A0A4P8XKJ4</accession>
<dbReference type="HAMAP" id="MF_01405">
    <property type="entry name" value="Non_canon_purine_NTPase"/>
    <property type="match status" value="1"/>
</dbReference>
<dbReference type="NCBIfam" id="NF011397">
    <property type="entry name" value="PRK14822.1"/>
    <property type="match status" value="1"/>
</dbReference>
<comment type="similarity">
    <text evidence="1 10 11">Belongs to the HAM1 NTPase family.</text>
</comment>
<dbReference type="EC" id="3.6.1.66" evidence="10"/>
<feature type="binding site" evidence="10">
    <location>
        <position position="75"/>
    </location>
    <ligand>
        <name>substrate</name>
    </ligand>
</feature>
<dbReference type="OrthoDB" id="9807456at2"/>
<evidence type="ECO:0000256" key="4">
    <source>
        <dbReference type="ARBA" id="ARBA00022741"/>
    </source>
</evidence>
<sequence length="210" mass="22908">MKLTGNSIIVATRNPGKVKEFAHAFAAFGWSVQSMFDYPDLPDVIEDGTTFADNAIKKAKIIGDALNLPVLADDSGLCVDALGGDPGVYSARYAGTHGDDEANNRKLLTELERLRTADDAGEPLLSQAQFVCVLVLYDPHSGEHIETRGTIDGWITAKPHGEGGFGYDPLFYLKPYGKTMAELTLAEKQEISHRGHALRALTDRLREFQS</sequence>
<feature type="active site" description="Proton acceptor" evidence="10">
    <location>
        <position position="74"/>
    </location>
</feature>
<dbReference type="Gene3D" id="3.90.950.10">
    <property type="match status" value="1"/>
</dbReference>
<comment type="cofactor">
    <cofactor evidence="10">
        <name>Mg(2+)</name>
        <dbReference type="ChEBI" id="CHEBI:18420"/>
    </cofactor>
    <text evidence="10">Binds 1 Mg(2+) ion per subunit.</text>
</comment>
<evidence type="ECO:0000256" key="8">
    <source>
        <dbReference type="ARBA" id="ARBA00051875"/>
    </source>
</evidence>
<dbReference type="InterPro" id="IPR020922">
    <property type="entry name" value="dITP/XTP_pyrophosphatase"/>
</dbReference>
<feature type="binding site" evidence="10">
    <location>
        <position position="188"/>
    </location>
    <ligand>
        <name>substrate</name>
    </ligand>
</feature>
<feature type="binding site" evidence="10">
    <location>
        <position position="74"/>
    </location>
    <ligand>
        <name>Mg(2+)</name>
        <dbReference type="ChEBI" id="CHEBI:18420"/>
    </ligand>
</feature>
<dbReference type="GO" id="GO:0000166">
    <property type="term" value="F:nucleotide binding"/>
    <property type="evidence" value="ECO:0007669"/>
    <property type="project" value="UniProtKB-KW"/>
</dbReference>
<comment type="catalytic activity">
    <reaction evidence="8 10">
        <text>dITP + H2O = dIMP + diphosphate + H(+)</text>
        <dbReference type="Rhea" id="RHEA:28342"/>
        <dbReference type="ChEBI" id="CHEBI:15377"/>
        <dbReference type="ChEBI" id="CHEBI:15378"/>
        <dbReference type="ChEBI" id="CHEBI:33019"/>
        <dbReference type="ChEBI" id="CHEBI:61194"/>
        <dbReference type="ChEBI" id="CHEBI:61382"/>
        <dbReference type="EC" id="3.6.1.66"/>
    </reaction>
</comment>
<evidence type="ECO:0000256" key="11">
    <source>
        <dbReference type="RuleBase" id="RU003781"/>
    </source>
</evidence>
<dbReference type="AlphaFoldDB" id="A0A4P8XKJ4"/>
<dbReference type="Pfam" id="PF01725">
    <property type="entry name" value="Ham1p_like"/>
    <property type="match status" value="1"/>
</dbReference>
<dbReference type="NCBIfam" id="TIGR00042">
    <property type="entry name" value="RdgB/HAM1 family non-canonical purine NTP pyrophosphatase"/>
    <property type="match status" value="1"/>
</dbReference>
<keyword evidence="13" id="KW-1185">Reference proteome</keyword>
<organism evidence="12 13">
    <name type="scientific">Paenibacillus algicola</name>
    <dbReference type="NCBI Taxonomy" id="2565926"/>
    <lineage>
        <taxon>Bacteria</taxon>
        <taxon>Bacillati</taxon>
        <taxon>Bacillota</taxon>
        <taxon>Bacilli</taxon>
        <taxon>Bacillales</taxon>
        <taxon>Paenibacillaceae</taxon>
        <taxon>Paenibacillus</taxon>
    </lineage>
</organism>
<feature type="binding site" evidence="10">
    <location>
        <begin position="12"/>
        <end position="17"/>
    </location>
    <ligand>
        <name>substrate</name>
    </ligand>
</feature>
<dbReference type="GO" id="GO:0009117">
    <property type="term" value="P:nucleotide metabolic process"/>
    <property type="evidence" value="ECO:0007669"/>
    <property type="project" value="UniProtKB-KW"/>
</dbReference>
<comment type="function">
    <text evidence="10">Pyrophosphatase that catalyzes the hydrolysis of nucleoside triphosphates to their monophosphate derivatives, with a high preference for the non-canonical purine nucleotides XTP (xanthosine triphosphate), dITP (deoxyinosine triphosphate) and ITP. Seems to function as a house-cleaning enzyme that removes non-canonical purine nucleotides from the nucleotide pool, thus preventing their incorporation into DNA/RNA and avoiding chromosomal lesions.</text>
</comment>
<dbReference type="SUPFAM" id="SSF52972">
    <property type="entry name" value="ITPase-like"/>
    <property type="match status" value="1"/>
</dbReference>
<evidence type="ECO:0000256" key="9">
    <source>
        <dbReference type="ARBA" id="ARBA00052017"/>
    </source>
</evidence>
<keyword evidence="3 10" id="KW-0479">Metal-binding</keyword>
<keyword evidence="5 10" id="KW-0378">Hydrolase</keyword>
<dbReference type="InterPro" id="IPR002637">
    <property type="entry name" value="RdgB/HAM1"/>
</dbReference>
<dbReference type="GO" id="GO:0046872">
    <property type="term" value="F:metal ion binding"/>
    <property type="evidence" value="ECO:0007669"/>
    <property type="project" value="UniProtKB-KW"/>
</dbReference>
<dbReference type="KEGG" id="palo:E6C60_1223"/>
<dbReference type="CDD" id="cd00515">
    <property type="entry name" value="HAM1"/>
    <property type="match status" value="1"/>
</dbReference>
<evidence type="ECO:0000256" key="1">
    <source>
        <dbReference type="ARBA" id="ARBA00008023"/>
    </source>
</evidence>
<comment type="catalytic activity">
    <reaction evidence="10">
        <text>ITP + H2O = IMP + diphosphate + H(+)</text>
        <dbReference type="Rhea" id="RHEA:29399"/>
        <dbReference type="ChEBI" id="CHEBI:15377"/>
        <dbReference type="ChEBI" id="CHEBI:15378"/>
        <dbReference type="ChEBI" id="CHEBI:33019"/>
        <dbReference type="ChEBI" id="CHEBI:58053"/>
        <dbReference type="ChEBI" id="CHEBI:61402"/>
        <dbReference type="EC" id="3.6.1.66"/>
    </reaction>
</comment>
<dbReference type="GO" id="GO:0036220">
    <property type="term" value="F:ITP diphosphatase activity"/>
    <property type="evidence" value="ECO:0007669"/>
    <property type="project" value="UniProtKB-UniRule"/>
</dbReference>
<dbReference type="GO" id="GO:0035870">
    <property type="term" value="F:dITP diphosphatase activity"/>
    <property type="evidence" value="ECO:0007669"/>
    <property type="project" value="UniProtKB-UniRule"/>
</dbReference>
<name>A0A4P8XKJ4_9BACL</name>
<evidence type="ECO:0000256" key="10">
    <source>
        <dbReference type="HAMAP-Rule" id="MF_01405"/>
    </source>
</evidence>
<protein>
    <recommendedName>
        <fullName evidence="10">dITP/XTP pyrophosphatase</fullName>
        <ecNumber evidence="10">3.6.1.66</ecNumber>
    </recommendedName>
    <alternativeName>
        <fullName evidence="10">Non-canonical purine NTP pyrophosphatase</fullName>
    </alternativeName>
    <alternativeName>
        <fullName evidence="10">Non-standard purine NTP pyrophosphatase</fullName>
    </alternativeName>
    <alternativeName>
        <fullName evidence="10">Nucleoside-triphosphate diphosphatase</fullName>
    </alternativeName>
    <alternativeName>
        <fullName evidence="10">Nucleoside-triphosphate pyrophosphatase</fullName>
        <shortName evidence="10">NTPase</shortName>
    </alternativeName>
</protein>
<keyword evidence="4 10" id="KW-0547">Nucleotide-binding</keyword>
<dbReference type="PANTHER" id="PTHR11067:SF9">
    <property type="entry name" value="INOSINE TRIPHOSPHATE PYROPHOSPHATASE"/>
    <property type="match status" value="1"/>
</dbReference>
<dbReference type="PANTHER" id="PTHR11067">
    <property type="entry name" value="INOSINE TRIPHOSPHATE PYROPHOSPHATASE/HAM1 PROTEIN"/>
    <property type="match status" value="1"/>
</dbReference>
<dbReference type="FunFam" id="3.90.950.10:FF:000001">
    <property type="entry name" value="dITP/XTP pyrophosphatase"/>
    <property type="match status" value="1"/>
</dbReference>
<evidence type="ECO:0000313" key="13">
    <source>
        <dbReference type="Proteomes" id="UP000300879"/>
    </source>
</evidence>
<reference evidence="12 13" key="1">
    <citation type="submission" date="2019-05" db="EMBL/GenBank/DDBJ databases">
        <authorList>
            <person name="Chen C."/>
        </authorList>
    </citation>
    <scope>NUCLEOTIDE SEQUENCE [LARGE SCALE GENOMIC DNA]</scope>
    <source>
        <strain evidence="12 13">HB172198</strain>
    </source>
</reference>
<evidence type="ECO:0000256" key="7">
    <source>
        <dbReference type="ARBA" id="ARBA00023080"/>
    </source>
</evidence>
<comment type="caution">
    <text evidence="10">Lacks conserved residue(s) required for the propagation of feature annotation.</text>
</comment>
<dbReference type="GO" id="GO:0036222">
    <property type="term" value="F:XTP diphosphatase activity"/>
    <property type="evidence" value="ECO:0007669"/>
    <property type="project" value="UniProtKB-UniRule"/>
</dbReference>
<dbReference type="GO" id="GO:0017111">
    <property type="term" value="F:ribonucleoside triphosphate phosphatase activity"/>
    <property type="evidence" value="ECO:0007669"/>
    <property type="project" value="InterPro"/>
</dbReference>
<evidence type="ECO:0000313" key="12">
    <source>
        <dbReference type="EMBL" id="QCT01941.1"/>
    </source>
</evidence>
<comment type="catalytic activity">
    <reaction evidence="9 10">
        <text>XTP + H2O = XMP + diphosphate + H(+)</text>
        <dbReference type="Rhea" id="RHEA:28610"/>
        <dbReference type="ChEBI" id="CHEBI:15377"/>
        <dbReference type="ChEBI" id="CHEBI:15378"/>
        <dbReference type="ChEBI" id="CHEBI:33019"/>
        <dbReference type="ChEBI" id="CHEBI:57464"/>
        <dbReference type="ChEBI" id="CHEBI:61314"/>
        <dbReference type="EC" id="3.6.1.66"/>
    </reaction>
</comment>
<keyword evidence="7 10" id="KW-0546">Nucleotide metabolism</keyword>
<dbReference type="GO" id="GO:0009146">
    <property type="term" value="P:purine nucleoside triphosphate catabolic process"/>
    <property type="evidence" value="ECO:0007669"/>
    <property type="project" value="UniProtKB-UniRule"/>
</dbReference>
<gene>
    <name evidence="12" type="ORF">E6C60_1223</name>
</gene>
<feature type="binding site" evidence="10">
    <location>
        <begin position="193"/>
        <end position="194"/>
    </location>
    <ligand>
        <name>substrate</name>
    </ligand>
</feature>
<comment type="subunit">
    <text evidence="2 10">Homodimer.</text>
</comment>